<dbReference type="EMBL" id="CAXDID020000040">
    <property type="protein sequence ID" value="CAL5999558.1"/>
    <property type="molecule type" value="Genomic_DNA"/>
</dbReference>
<evidence type="ECO:0000256" key="2">
    <source>
        <dbReference type="SAM" id="MobiDB-lite"/>
    </source>
</evidence>
<reference evidence="3" key="1">
    <citation type="submission" date="2023-06" db="EMBL/GenBank/DDBJ databases">
        <authorList>
            <person name="Kurt Z."/>
        </authorList>
    </citation>
    <scope>NUCLEOTIDE SEQUENCE</scope>
</reference>
<comment type="caution">
    <text evidence="3">The sequence shown here is derived from an EMBL/GenBank/DDBJ whole genome shotgun (WGS) entry which is preliminary data.</text>
</comment>
<name>A0AA86R3A0_9EUKA</name>
<protein>
    <submittedName>
        <fullName evidence="4">Hypothetical_protein</fullName>
    </submittedName>
</protein>
<gene>
    <name evidence="4" type="ORF">HINF_LOCUS16269</name>
    <name evidence="3" type="ORF">HINF_LOCUS57350</name>
</gene>
<evidence type="ECO:0000313" key="3">
    <source>
        <dbReference type="EMBL" id="CAI9969705.1"/>
    </source>
</evidence>
<evidence type="ECO:0000256" key="1">
    <source>
        <dbReference type="SAM" id="Coils"/>
    </source>
</evidence>
<dbReference type="Proteomes" id="UP001642409">
    <property type="component" value="Unassembled WGS sequence"/>
</dbReference>
<keyword evidence="5" id="KW-1185">Reference proteome</keyword>
<organism evidence="3">
    <name type="scientific">Hexamita inflata</name>
    <dbReference type="NCBI Taxonomy" id="28002"/>
    <lineage>
        <taxon>Eukaryota</taxon>
        <taxon>Metamonada</taxon>
        <taxon>Diplomonadida</taxon>
        <taxon>Hexamitidae</taxon>
        <taxon>Hexamitinae</taxon>
        <taxon>Hexamita</taxon>
    </lineage>
</organism>
<feature type="region of interest" description="Disordered" evidence="2">
    <location>
        <begin position="107"/>
        <end position="126"/>
    </location>
</feature>
<dbReference type="AlphaFoldDB" id="A0AA86R3A0"/>
<evidence type="ECO:0000313" key="5">
    <source>
        <dbReference type="Proteomes" id="UP001642409"/>
    </source>
</evidence>
<dbReference type="EMBL" id="CATOUU010001064">
    <property type="protein sequence ID" value="CAI9969705.1"/>
    <property type="molecule type" value="Genomic_DNA"/>
</dbReference>
<feature type="coiled-coil region" evidence="1">
    <location>
        <begin position="126"/>
        <end position="153"/>
    </location>
</feature>
<accession>A0AA86R3A0</accession>
<evidence type="ECO:0000313" key="4">
    <source>
        <dbReference type="EMBL" id="CAL5999558.1"/>
    </source>
</evidence>
<keyword evidence="1" id="KW-0175">Coiled coil</keyword>
<reference evidence="4 5" key="2">
    <citation type="submission" date="2024-07" db="EMBL/GenBank/DDBJ databases">
        <authorList>
            <person name="Akdeniz Z."/>
        </authorList>
    </citation>
    <scope>NUCLEOTIDE SEQUENCE [LARGE SCALE GENOMIC DNA]</scope>
</reference>
<sequence length="180" mass="21132">MINRFSLNQQPASGIPLNQVCDISNITKQNQFQLLVMNDITFLFEPAIKTKNEYFFVSKLQKNTQLEIYNFIEEKYQKATYDGQKWYCENDIIIVTDTKENVTKQQLSSPTVQSQQAPSNQKPENLQELNQKIDKLTELNEKLILQSEKQHQEHMNKISQLEGMIKMQQELIITLFKSQK</sequence>
<proteinExistence type="predicted"/>